<dbReference type="EMBL" id="QRDW01000002">
    <property type="protein sequence ID" value="RED52198.1"/>
    <property type="molecule type" value="Genomic_DNA"/>
</dbReference>
<dbReference type="CDD" id="cd00609">
    <property type="entry name" value="AAT_like"/>
    <property type="match status" value="1"/>
</dbReference>
<reference evidence="2 3" key="1">
    <citation type="submission" date="2018-07" db="EMBL/GenBank/DDBJ databases">
        <title>Genomic Encyclopedia of Type Strains, Phase III (KMG-III): the genomes of soil and plant-associated and newly described type strains.</title>
        <authorList>
            <person name="Whitman W."/>
        </authorList>
    </citation>
    <scope>NUCLEOTIDE SEQUENCE [LARGE SCALE GENOMIC DNA]</scope>
    <source>
        <strain evidence="2 3">CECT 8488</strain>
    </source>
</reference>
<dbReference type="InterPro" id="IPR015421">
    <property type="entry name" value="PyrdxlP-dep_Trfase_major"/>
</dbReference>
<dbReference type="Gene3D" id="3.90.1150.10">
    <property type="entry name" value="Aspartate Aminotransferase, domain 1"/>
    <property type="match status" value="1"/>
</dbReference>
<dbReference type="InterPro" id="IPR015422">
    <property type="entry name" value="PyrdxlP-dep_Trfase_small"/>
</dbReference>
<organism evidence="2 3">
    <name type="scientific">Aestuariispira insulae</name>
    <dbReference type="NCBI Taxonomy" id="1461337"/>
    <lineage>
        <taxon>Bacteria</taxon>
        <taxon>Pseudomonadati</taxon>
        <taxon>Pseudomonadota</taxon>
        <taxon>Alphaproteobacteria</taxon>
        <taxon>Rhodospirillales</taxon>
        <taxon>Kiloniellaceae</taxon>
        <taxon>Aestuariispira</taxon>
    </lineage>
</organism>
<dbReference type="InterPro" id="IPR015424">
    <property type="entry name" value="PyrdxlP-dep_Trfase"/>
</dbReference>
<feature type="domain" description="Aminotransferase class I/classII large" evidence="1">
    <location>
        <begin position="44"/>
        <end position="354"/>
    </location>
</feature>
<dbReference type="SUPFAM" id="SSF53383">
    <property type="entry name" value="PLP-dependent transferases"/>
    <property type="match status" value="1"/>
</dbReference>
<dbReference type="Pfam" id="PF00155">
    <property type="entry name" value="Aminotran_1_2"/>
    <property type="match status" value="1"/>
</dbReference>
<name>A0A3D9HRS3_9PROT</name>
<evidence type="ECO:0000313" key="3">
    <source>
        <dbReference type="Proteomes" id="UP000256845"/>
    </source>
</evidence>
<dbReference type="Proteomes" id="UP000256845">
    <property type="component" value="Unassembled WGS sequence"/>
</dbReference>
<dbReference type="PANTHER" id="PTHR43510">
    <property type="entry name" value="AMINOTRANSFERASE FUNCTION, HYPOTHETICAL (EUROFUNG)"/>
    <property type="match status" value="1"/>
</dbReference>
<evidence type="ECO:0000313" key="2">
    <source>
        <dbReference type="EMBL" id="RED52198.1"/>
    </source>
</evidence>
<protein>
    <recommendedName>
        <fullName evidence="1">Aminotransferase class I/classII large domain-containing protein</fullName>
    </recommendedName>
</protein>
<dbReference type="AlphaFoldDB" id="A0A3D9HRS3"/>
<gene>
    <name evidence="2" type="ORF">DFP90_102216</name>
</gene>
<evidence type="ECO:0000259" key="1">
    <source>
        <dbReference type="Pfam" id="PF00155"/>
    </source>
</evidence>
<dbReference type="InterPro" id="IPR004839">
    <property type="entry name" value="Aminotransferase_I/II_large"/>
</dbReference>
<sequence>MRKFELEDHFAKWEFSAKYHMTASDMQSFAIPELLAMASDEDRAAFKNLYLGYTETFGLPALRTEIANTYDNCQAEDILCLAGAEEGVYAAMRVMLEKGDHAIVVVPNYQAAETVPLEICDVTGVALDEDDNWSLDIDAVRAAIRPNTKLVSINFPQNPTGAVLARDRFDALIDLCRDHGLWLFSDEVYRGVERDPAIRLPQVADVYEKGLSLNVMSKAYGLPGLRVGWIACRDRGMLKEIERYKHYLSICNSAPSERLALIALKARDRILERNCALLAGNVEKLDAFFAEFPDLFDWQRPDGGCVAFPRYKGPGSTDEFCDRLVEKSGVLLLPPRLYHSDLLPVKYDRFRVGFGRANIDEGLAAWRAHIMTNGPV</sequence>
<accession>A0A3D9HRS3</accession>
<proteinExistence type="predicted"/>
<keyword evidence="3" id="KW-1185">Reference proteome</keyword>
<dbReference type="PANTHER" id="PTHR43510:SF1">
    <property type="entry name" value="AMINOTRANSFERASE FUNCTION, HYPOTHETICAL (EUROFUNG)"/>
    <property type="match status" value="1"/>
</dbReference>
<dbReference type="OrthoDB" id="9803354at2"/>
<dbReference type="Gene3D" id="3.40.640.10">
    <property type="entry name" value="Type I PLP-dependent aspartate aminotransferase-like (Major domain)"/>
    <property type="match status" value="1"/>
</dbReference>
<comment type="caution">
    <text evidence="2">The sequence shown here is derived from an EMBL/GenBank/DDBJ whole genome shotgun (WGS) entry which is preliminary data.</text>
</comment>
<dbReference type="GO" id="GO:0030170">
    <property type="term" value="F:pyridoxal phosphate binding"/>
    <property type="evidence" value="ECO:0007669"/>
    <property type="project" value="InterPro"/>
</dbReference>
<dbReference type="RefSeq" id="WP_115935749.1">
    <property type="nucleotide sequence ID" value="NZ_QRDW01000002.1"/>
</dbReference>